<dbReference type="SMART" id="SM00864">
    <property type="entry name" value="Tubulin"/>
    <property type="match status" value="1"/>
</dbReference>
<evidence type="ECO:0000256" key="7">
    <source>
        <dbReference type="ARBA" id="ARBA00023306"/>
    </source>
</evidence>
<dbReference type="NCBIfam" id="TIGR00065">
    <property type="entry name" value="ftsZ"/>
    <property type="match status" value="1"/>
</dbReference>
<dbReference type="Proteomes" id="UP000028030">
    <property type="component" value="Unassembled WGS sequence"/>
</dbReference>
<organism evidence="13 16">
    <name type="scientific">Streptococcus mitis</name>
    <dbReference type="NCBI Taxonomy" id="28037"/>
    <lineage>
        <taxon>Bacteria</taxon>
        <taxon>Bacillati</taxon>
        <taxon>Bacillota</taxon>
        <taxon>Bacilli</taxon>
        <taxon>Lactobacillales</taxon>
        <taxon>Streptococcaceae</taxon>
        <taxon>Streptococcus</taxon>
        <taxon>Streptococcus mitis group</taxon>
    </lineage>
</organism>
<comment type="similarity">
    <text evidence="1 8">Belongs to the FtsZ family.</text>
</comment>
<dbReference type="GO" id="GO:0003924">
    <property type="term" value="F:GTPase activity"/>
    <property type="evidence" value="ECO:0007669"/>
    <property type="project" value="UniProtKB-UniRule"/>
</dbReference>
<dbReference type="SUPFAM" id="SSF55307">
    <property type="entry name" value="Tubulin C-terminal domain-like"/>
    <property type="match status" value="1"/>
</dbReference>
<accession>A0A081PZY8</accession>
<dbReference type="InterPro" id="IPR018316">
    <property type="entry name" value="Tubulin/FtsZ_2-layer-sand-dom"/>
</dbReference>
<evidence type="ECO:0000256" key="3">
    <source>
        <dbReference type="ARBA" id="ARBA00022618"/>
    </source>
</evidence>
<dbReference type="InterPro" id="IPR024757">
    <property type="entry name" value="FtsZ_C"/>
</dbReference>
<dbReference type="GO" id="GO:0005737">
    <property type="term" value="C:cytoplasm"/>
    <property type="evidence" value="ECO:0007669"/>
    <property type="project" value="UniProtKB-SubCell"/>
</dbReference>
<feature type="binding site" evidence="8">
    <location>
        <position position="144"/>
    </location>
    <ligand>
        <name>GTP</name>
        <dbReference type="ChEBI" id="CHEBI:37565"/>
    </ligand>
</feature>
<gene>
    <name evidence="8 13" type="primary">ftsZ</name>
    <name evidence="13" type="ORF">SK629_0656</name>
    <name evidence="14" type="ORF">SK642_0537</name>
</gene>
<feature type="binding site" evidence="8">
    <location>
        <position position="188"/>
    </location>
    <ligand>
        <name>GTP</name>
        <dbReference type="ChEBI" id="CHEBI:37565"/>
    </ligand>
</feature>
<dbReference type="InterPro" id="IPR000158">
    <property type="entry name" value="Cell_div_FtsZ"/>
</dbReference>
<dbReference type="InterPro" id="IPR036525">
    <property type="entry name" value="Tubulin/FtsZ_GTPase_sf"/>
</dbReference>
<feature type="binding site" evidence="8">
    <location>
        <begin position="109"/>
        <end position="111"/>
    </location>
    <ligand>
        <name>GTP</name>
        <dbReference type="ChEBI" id="CHEBI:37565"/>
    </ligand>
</feature>
<keyword evidence="5 8" id="KW-0342">GTP-binding</keyword>
<evidence type="ECO:0000256" key="8">
    <source>
        <dbReference type="HAMAP-Rule" id="MF_00909"/>
    </source>
</evidence>
<keyword evidence="6 8" id="KW-0717">Septation</keyword>
<keyword evidence="4 8" id="KW-0547">Nucleotide-binding</keyword>
<dbReference type="OrthoDB" id="9813375at2"/>
<dbReference type="InterPro" id="IPR003008">
    <property type="entry name" value="Tubulin_FtsZ_GTPase"/>
</dbReference>
<dbReference type="Proteomes" id="UP000028090">
    <property type="component" value="Unassembled WGS sequence"/>
</dbReference>
<dbReference type="PROSITE" id="PS01134">
    <property type="entry name" value="FTSZ_1"/>
    <property type="match status" value="1"/>
</dbReference>
<dbReference type="GO" id="GO:0043093">
    <property type="term" value="P:FtsZ-dependent cytokinesis"/>
    <property type="evidence" value="ECO:0007669"/>
    <property type="project" value="UniProtKB-UniRule"/>
</dbReference>
<comment type="subcellular location">
    <subcellularLocation>
        <location evidence="8">Cytoplasm</location>
    </subcellularLocation>
    <text evidence="8">Assembles at midcell at the inner surface of the cytoplasmic membrane.</text>
</comment>
<dbReference type="GO" id="GO:0051258">
    <property type="term" value="P:protein polymerization"/>
    <property type="evidence" value="ECO:0007669"/>
    <property type="project" value="UniProtKB-UniRule"/>
</dbReference>
<dbReference type="HAMAP" id="MF_00909">
    <property type="entry name" value="FtsZ"/>
    <property type="match status" value="1"/>
</dbReference>
<sequence>MTFSFDTAAAQGAVIKVIGVGGGGGNAINRMVDEGVTGVEFIAANTDVQALSSTKAETVIQLGPKLTRGLGAGGQPEVGRKAAEESEETLTAAISGADMVFITAGMGGGSGTGAAPVIARIAKDLGALTVGVVTRPFGFEGSKRGQFAVEGINQLREHVDTLLIISNNNLLEIVDKKTPLLEALSEADNVLRQGVQGITDLITNPGLINLDFADVKTVMANKGNALMGIGIGSGEERVVEAARKAIYSPLLETTIDGAEDVIVNVTGGLDLTLIEAEEASEIVNQAAGQGVNIWLGTSIDESMRDEIRVTVVATGVRQDRVEKVVGHAPKQVVRHEQVSPSHTRNYDRHYDMAETAEIPSPAPRRTETSKTSAFGDWDLRRETIVRPTDSVVSPVERFEAPSLEEDELETPPFFKNR</sequence>
<evidence type="ECO:0000313" key="15">
    <source>
        <dbReference type="Proteomes" id="UP000028030"/>
    </source>
</evidence>
<dbReference type="Gene3D" id="3.30.1330.20">
    <property type="entry name" value="Tubulin/FtsZ, C-terminal domain"/>
    <property type="match status" value="1"/>
</dbReference>
<dbReference type="FunFam" id="3.40.50.1440:FF:000023">
    <property type="entry name" value="Cell division protein FtsZ"/>
    <property type="match status" value="1"/>
</dbReference>
<dbReference type="EMBL" id="JPFW01000006">
    <property type="protein sequence ID" value="KEQ41680.1"/>
    <property type="molecule type" value="Genomic_DNA"/>
</dbReference>
<evidence type="ECO:0000313" key="13">
    <source>
        <dbReference type="EMBL" id="KEQ36261.1"/>
    </source>
</evidence>
<dbReference type="SUPFAM" id="SSF52490">
    <property type="entry name" value="Tubulin nucleotide-binding domain-like"/>
    <property type="match status" value="1"/>
</dbReference>
<dbReference type="Gene3D" id="3.40.50.1440">
    <property type="entry name" value="Tubulin/FtsZ, GTPase domain"/>
    <property type="match status" value="1"/>
</dbReference>
<evidence type="ECO:0000256" key="5">
    <source>
        <dbReference type="ARBA" id="ARBA00023134"/>
    </source>
</evidence>
<keyword evidence="3 8" id="KW-0132">Cell division</keyword>
<feature type="domain" description="Tubulin/FtsZ GTPase" evidence="11">
    <location>
        <begin position="14"/>
        <end position="206"/>
    </location>
</feature>
<dbReference type="GO" id="GO:0005525">
    <property type="term" value="F:GTP binding"/>
    <property type="evidence" value="ECO:0007669"/>
    <property type="project" value="UniProtKB-UniRule"/>
</dbReference>
<dbReference type="InterPro" id="IPR045061">
    <property type="entry name" value="FtsZ/CetZ"/>
</dbReference>
<evidence type="ECO:0000256" key="2">
    <source>
        <dbReference type="ARBA" id="ARBA00022490"/>
    </source>
</evidence>
<dbReference type="GO" id="GO:0000917">
    <property type="term" value="P:division septum assembly"/>
    <property type="evidence" value="ECO:0007669"/>
    <property type="project" value="UniProtKB-KW"/>
</dbReference>
<name>A0A081PZY8_STRMT</name>
<evidence type="ECO:0000256" key="10">
    <source>
        <dbReference type="SAM" id="MobiDB-lite"/>
    </source>
</evidence>
<comment type="subunit">
    <text evidence="8">Homodimer. Polymerizes to form a dynamic ring structure in a strictly GTP-dependent manner. Interacts directly with several other division proteins.</text>
</comment>
<dbReference type="PANTHER" id="PTHR30314:SF3">
    <property type="entry name" value="MITOCHONDRIAL DIVISION PROTEIN FSZA"/>
    <property type="match status" value="1"/>
</dbReference>
<dbReference type="Pfam" id="PF12327">
    <property type="entry name" value="FtsZ_C"/>
    <property type="match status" value="1"/>
</dbReference>
<dbReference type="Pfam" id="PF00091">
    <property type="entry name" value="Tubulin"/>
    <property type="match status" value="1"/>
</dbReference>
<dbReference type="GO" id="GO:0032153">
    <property type="term" value="C:cell division site"/>
    <property type="evidence" value="ECO:0007669"/>
    <property type="project" value="UniProtKB-UniRule"/>
</dbReference>
<evidence type="ECO:0000256" key="6">
    <source>
        <dbReference type="ARBA" id="ARBA00023210"/>
    </source>
</evidence>
<evidence type="ECO:0000256" key="1">
    <source>
        <dbReference type="ARBA" id="ARBA00009690"/>
    </source>
</evidence>
<dbReference type="FunFam" id="3.30.1330.20:FF:000015">
    <property type="entry name" value="Cell division protein FtsZ"/>
    <property type="match status" value="1"/>
</dbReference>
<feature type="domain" description="Tubulin/FtsZ 2-layer sandwich" evidence="12">
    <location>
        <begin position="208"/>
        <end position="325"/>
    </location>
</feature>
<dbReference type="SMART" id="SM00865">
    <property type="entry name" value="Tubulin_C"/>
    <property type="match status" value="1"/>
</dbReference>
<dbReference type="PANTHER" id="PTHR30314">
    <property type="entry name" value="CELL DIVISION PROTEIN FTSZ-RELATED"/>
    <property type="match status" value="1"/>
</dbReference>
<protein>
    <recommendedName>
        <fullName evidence="8 9">Cell division protein FtsZ</fullName>
    </recommendedName>
</protein>
<dbReference type="CDD" id="cd02201">
    <property type="entry name" value="FtsZ_type1"/>
    <property type="match status" value="1"/>
</dbReference>
<keyword evidence="7 8" id="KW-0131">Cell cycle</keyword>
<dbReference type="InterPro" id="IPR020805">
    <property type="entry name" value="Cell_div_FtsZ_CS"/>
</dbReference>
<dbReference type="InterPro" id="IPR008280">
    <property type="entry name" value="Tub_FtsZ_C"/>
</dbReference>
<feature type="region of interest" description="Disordered" evidence="10">
    <location>
        <begin position="355"/>
        <end position="417"/>
    </location>
</feature>
<dbReference type="EMBL" id="JPFU01000009">
    <property type="protein sequence ID" value="KEQ36261.1"/>
    <property type="molecule type" value="Genomic_DNA"/>
</dbReference>
<proteinExistence type="inferred from homology"/>
<comment type="caution">
    <text evidence="13">The sequence shown here is derived from an EMBL/GenBank/DDBJ whole genome shotgun (WGS) entry which is preliminary data.</text>
</comment>
<dbReference type="AlphaFoldDB" id="A0A081PZY8"/>
<dbReference type="InterPro" id="IPR037103">
    <property type="entry name" value="Tubulin/FtsZ-like_C"/>
</dbReference>
<evidence type="ECO:0000256" key="4">
    <source>
        <dbReference type="ARBA" id="ARBA00022741"/>
    </source>
</evidence>
<feature type="binding site" evidence="8">
    <location>
        <begin position="22"/>
        <end position="26"/>
    </location>
    <ligand>
        <name>GTP</name>
        <dbReference type="ChEBI" id="CHEBI:37565"/>
    </ligand>
</feature>
<evidence type="ECO:0000259" key="12">
    <source>
        <dbReference type="SMART" id="SM00865"/>
    </source>
</evidence>
<keyword evidence="2 8" id="KW-0963">Cytoplasm</keyword>
<evidence type="ECO:0000313" key="16">
    <source>
        <dbReference type="Proteomes" id="UP000028090"/>
    </source>
</evidence>
<evidence type="ECO:0000313" key="14">
    <source>
        <dbReference type="EMBL" id="KEQ41680.1"/>
    </source>
</evidence>
<dbReference type="PATRIC" id="fig|28037.95.peg.595"/>
<dbReference type="RefSeq" id="WP_033683255.1">
    <property type="nucleotide sequence ID" value="NZ_JPFU01000009.1"/>
</dbReference>
<evidence type="ECO:0000256" key="9">
    <source>
        <dbReference type="NCBIfam" id="TIGR00065"/>
    </source>
</evidence>
<reference evidence="15 16" key="1">
    <citation type="submission" date="2014-05" db="EMBL/GenBank/DDBJ databases">
        <authorList>
            <person name="Daugherty S.C."/>
            <person name="Tallon L.J."/>
            <person name="Sadzewicz L."/>
            <person name="Kilian M."/>
            <person name="Tettelin H."/>
        </authorList>
    </citation>
    <scope>NUCLEOTIDE SEQUENCE [LARGE SCALE GENOMIC DNA]</scope>
    <source>
        <strain evidence="13 16">SK629</strain>
        <strain evidence="14 15">SK642</strain>
    </source>
</reference>
<evidence type="ECO:0000259" key="11">
    <source>
        <dbReference type="SMART" id="SM00864"/>
    </source>
</evidence>
<feature type="binding site" evidence="8">
    <location>
        <position position="140"/>
    </location>
    <ligand>
        <name>GTP</name>
        <dbReference type="ChEBI" id="CHEBI:37565"/>
    </ligand>
</feature>
<dbReference type="PRINTS" id="PR00423">
    <property type="entry name" value="CELLDVISFTSZ"/>
</dbReference>
<comment type="function">
    <text evidence="8">Essential cell division protein that forms a contractile ring structure (Z ring) at the future cell division site. The regulation of the ring assembly controls the timing and the location of cell division. One of the functions of the FtsZ ring is to recruit other cell division proteins to the septum to produce a new cell wall between the dividing cells. Binds GTP and shows GTPase activity.</text>
</comment>